<feature type="coiled-coil region" evidence="1">
    <location>
        <begin position="118"/>
        <end position="145"/>
    </location>
</feature>
<evidence type="ECO:0008006" key="5">
    <source>
        <dbReference type="Google" id="ProtNLM"/>
    </source>
</evidence>
<gene>
    <name evidence="3" type="ORF">C0Q70_00475</name>
</gene>
<accession>A0A2T7PWS5</accession>
<evidence type="ECO:0000313" key="3">
    <source>
        <dbReference type="EMBL" id="PVD37873.1"/>
    </source>
</evidence>
<organism evidence="3 4">
    <name type="scientific">Pomacea canaliculata</name>
    <name type="common">Golden apple snail</name>
    <dbReference type="NCBI Taxonomy" id="400727"/>
    <lineage>
        <taxon>Eukaryota</taxon>
        <taxon>Metazoa</taxon>
        <taxon>Spiralia</taxon>
        <taxon>Lophotrochozoa</taxon>
        <taxon>Mollusca</taxon>
        <taxon>Gastropoda</taxon>
        <taxon>Caenogastropoda</taxon>
        <taxon>Architaenioglossa</taxon>
        <taxon>Ampullarioidea</taxon>
        <taxon>Ampullariidae</taxon>
        <taxon>Pomacea</taxon>
    </lineage>
</organism>
<keyword evidence="1" id="KW-0175">Coiled coil</keyword>
<evidence type="ECO:0000256" key="2">
    <source>
        <dbReference type="SAM" id="MobiDB-lite"/>
    </source>
</evidence>
<comment type="caution">
    <text evidence="3">The sequence shown here is derived from an EMBL/GenBank/DDBJ whole genome shotgun (WGS) entry which is preliminary data.</text>
</comment>
<reference evidence="3 4" key="1">
    <citation type="submission" date="2018-04" db="EMBL/GenBank/DDBJ databases">
        <title>The genome of golden apple snail Pomacea canaliculata provides insight into stress tolerance and invasive adaptation.</title>
        <authorList>
            <person name="Liu C."/>
            <person name="Liu B."/>
            <person name="Ren Y."/>
            <person name="Zhang Y."/>
            <person name="Wang H."/>
            <person name="Li S."/>
            <person name="Jiang F."/>
            <person name="Yin L."/>
            <person name="Zhang G."/>
            <person name="Qian W."/>
            <person name="Fan W."/>
        </authorList>
    </citation>
    <scope>NUCLEOTIDE SEQUENCE [LARGE SCALE GENOMIC DNA]</scope>
    <source>
        <strain evidence="3">SZHN2017</strain>
        <tissue evidence="3">Muscle</tissue>
    </source>
</reference>
<feature type="region of interest" description="Disordered" evidence="2">
    <location>
        <begin position="273"/>
        <end position="303"/>
    </location>
</feature>
<dbReference type="AlphaFoldDB" id="A0A2T7PWS5"/>
<name>A0A2T7PWS5_POMCA</name>
<dbReference type="Proteomes" id="UP000245119">
    <property type="component" value="Linkage Group LG1"/>
</dbReference>
<evidence type="ECO:0000256" key="1">
    <source>
        <dbReference type="SAM" id="Coils"/>
    </source>
</evidence>
<dbReference type="CDD" id="cd14686">
    <property type="entry name" value="bZIP"/>
    <property type="match status" value="1"/>
</dbReference>
<dbReference type="EMBL" id="PZQS01000001">
    <property type="protein sequence ID" value="PVD37873.1"/>
    <property type="molecule type" value="Genomic_DNA"/>
</dbReference>
<evidence type="ECO:0000313" key="4">
    <source>
        <dbReference type="Proteomes" id="UP000245119"/>
    </source>
</evidence>
<keyword evidence="4" id="KW-1185">Reference proteome</keyword>
<protein>
    <recommendedName>
        <fullName evidence="5">BZIP domain-containing protein</fullName>
    </recommendedName>
</protein>
<feature type="compositionally biased region" description="Polar residues" evidence="2">
    <location>
        <begin position="288"/>
        <end position="303"/>
    </location>
</feature>
<sequence>MLLHERDRKRKVFLRLAYQLSEKSLTSTYCEQAALSFGCQLLCVSDRVCSGVTRNENKKNADSRNLLARGSGLSSALIFIAPVATPFSPSCLPVTTVSIVRPELMQKSKDEIRKEKNRLSANLSYQKKKREREDLENKNRTLSNTQLSLHRDMRRLRKLARCYEAVLSEIVHINTCTLSRPVDRHAMLLPVSSSLAPQNHRSQPAKDESVPTAFFPASPVLRGGGEELPRVLDEQNKLGEETGVTLCSKPQQICMNVPNISLLSDELEWGQVASHSSPQGLGGKVLTPPSSQGSRFELTSRSSDPCDELNDFKFKSLPVPNPQRLPLLSTIPPTVPHFLVEFQASLRTDENFTSGFSSMTDVNQVFTTFNEKETEPRFREKSTNTPQPTLMITSATTTMKTRNDGAANTWKAFPYNARSSPSPGGGARTRGGHPQCVCQQGPPVSSQNNDRKMPSISFQVLGLRLDQALHANNDL</sequence>
<proteinExistence type="predicted"/>
<feature type="region of interest" description="Disordered" evidence="2">
    <location>
        <begin position="413"/>
        <end position="434"/>
    </location>
</feature>